<evidence type="ECO:0000313" key="10">
    <source>
        <dbReference type="Proteomes" id="UP000315782"/>
    </source>
</evidence>
<dbReference type="PROSITE" id="PS00760">
    <property type="entry name" value="SPASE_I_2"/>
    <property type="match status" value="1"/>
</dbReference>
<proteinExistence type="inferred from homology"/>
<evidence type="ECO:0000256" key="4">
    <source>
        <dbReference type="ARBA" id="ARBA00019232"/>
    </source>
</evidence>
<feature type="transmembrane region" description="Helical" evidence="7">
    <location>
        <begin position="34"/>
        <end position="55"/>
    </location>
</feature>
<feature type="transmembrane region" description="Helical" evidence="7">
    <location>
        <begin position="6"/>
        <end position="22"/>
    </location>
</feature>
<dbReference type="Pfam" id="PF10502">
    <property type="entry name" value="Peptidase_S26"/>
    <property type="match status" value="1"/>
</dbReference>
<evidence type="ECO:0000256" key="5">
    <source>
        <dbReference type="ARBA" id="ARBA00022801"/>
    </source>
</evidence>
<comment type="similarity">
    <text evidence="2 7">Belongs to the peptidase S26 family.</text>
</comment>
<dbReference type="AlphaFoldDB" id="A0A520MES5"/>
<dbReference type="PANTHER" id="PTHR43390">
    <property type="entry name" value="SIGNAL PEPTIDASE I"/>
    <property type="match status" value="1"/>
</dbReference>
<dbReference type="InterPro" id="IPR019758">
    <property type="entry name" value="Pept_S26A_signal_pept_1_CS"/>
</dbReference>
<organism evidence="9 10">
    <name type="scientific">SAR86 cluster bacterium</name>
    <dbReference type="NCBI Taxonomy" id="2030880"/>
    <lineage>
        <taxon>Bacteria</taxon>
        <taxon>Pseudomonadati</taxon>
        <taxon>Pseudomonadota</taxon>
        <taxon>Gammaproteobacteria</taxon>
        <taxon>SAR86 cluster</taxon>
    </lineage>
</organism>
<dbReference type="SUPFAM" id="SSF51306">
    <property type="entry name" value="LexA/Signal peptidase"/>
    <property type="match status" value="1"/>
</dbReference>
<comment type="catalytic activity">
    <reaction evidence="1 7">
        <text>Cleavage of hydrophobic, N-terminal signal or leader sequences from secreted and periplasmic proteins.</text>
        <dbReference type="EC" id="3.4.21.89"/>
    </reaction>
</comment>
<dbReference type="InterPro" id="IPR019757">
    <property type="entry name" value="Pept_S26A_signal_pept_1_Lys-AS"/>
</dbReference>
<evidence type="ECO:0000256" key="6">
    <source>
        <dbReference type="PIRSR" id="PIRSR600223-1"/>
    </source>
</evidence>
<dbReference type="PROSITE" id="PS00761">
    <property type="entry name" value="SPASE_I_3"/>
    <property type="match status" value="1"/>
</dbReference>
<reference evidence="9 10" key="1">
    <citation type="submission" date="2019-02" db="EMBL/GenBank/DDBJ databases">
        <title>Prokaryotic population dynamics and viral predation in marine succession experiment using metagenomics: the confinement effect.</title>
        <authorList>
            <person name="Haro-Moreno J.M."/>
            <person name="Rodriguez-Valera F."/>
            <person name="Lopez-Perez M."/>
        </authorList>
    </citation>
    <scope>NUCLEOTIDE SEQUENCE [LARGE SCALE GENOMIC DNA]</scope>
    <source>
        <strain evidence="9">MED-G163</strain>
    </source>
</reference>
<dbReference type="InterPro" id="IPR000223">
    <property type="entry name" value="Pept_S26A_signal_pept_1"/>
</dbReference>
<dbReference type="PANTHER" id="PTHR43390:SF1">
    <property type="entry name" value="CHLOROPLAST PROCESSING PEPTIDASE"/>
    <property type="match status" value="1"/>
</dbReference>
<dbReference type="PRINTS" id="PR00727">
    <property type="entry name" value="LEADERPTASE"/>
</dbReference>
<sequence>MLSDPIFILSVIGMSSCVIFWMKDTIKSSEEENFITRNISTVATLFGLMMLYSIFINAGDLGIILFIGSIIAFLVLMVGVVIGNSSIIQTSRGYFIPIFLIFVLRTFIYEPYQIPSGSMLPGLQKGDFLVVNKNSYGLKVNRTGKSFVIKNDPEYGDVVVFIPPHNPVPYVKRLIGMPGDSVRIINKQIFINGKAISREFIETETTTITKRYRDSSGNITTRDMDVTIDLYYEEHGNKKYITRNIRGENIQYPSEWTIPSNHYFVMGDNRDNSNDSTKDVGFVPRDNFFGEADYLFMTWECWTCMPYFSRVGKIN</sequence>
<keyword evidence="7" id="KW-0472">Membrane</keyword>
<dbReference type="InterPro" id="IPR036286">
    <property type="entry name" value="LexA/Signal_pep-like_sf"/>
</dbReference>
<dbReference type="GO" id="GO:0009003">
    <property type="term" value="F:signal peptidase activity"/>
    <property type="evidence" value="ECO:0007669"/>
    <property type="project" value="UniProtKB-EC"/>
</dbReference>
<dbReference type="GO" id="GO:0016020">
    <property type="term" value="C:membrane"/>
    <property type="evidence" value="ECO:0007669"/>
    <property type="project" value="UniProtKB-SubCell"/>
</dbReference>
<keyword evidence="7" id="KW-0645">Protease</keyword>
<evidence type="ECO:0000256" key="1">
    <source>
        <dbReference type="ARBA" id="ARBA00000677"/>
    </source>
</evidence>
<evidence type="ECO:0000259" key="8">
    <source>
        <dbReference type="Pfam" id="PF10502"/>
    </source>
</evidence>
<comment type="subcellular location">
    <subcellularLocation>
        <location evidence="7">Membrane</location>
        <topology evidence="7">Multi-pass membrane protein</topology>
    </subcellularLocation>
</comment>
<feature type="transmembrane region" description="Helical" evidence="7">
    <location>
        <begin position="94"/>
        <end position="112"/>
    </location>
</feature>
<evidence type="ECO:0000313" key="9">
    <source>
        <dbReference type="EMBL" id="RZO19719.1"/>
    </source>
</evidence>
<dbReference type="GO" id="GO:0006465">
    <property type="term" value="P:signal peptide processing"/>
    <property type="evidence" value="ECO:0007669"/>
    <property type="project" value="InterPro"/>
</dbReference>
<evidence type="ECO:0000256" key="2">
    <source>
        <dbReference type="ARBA" id="ARBA00009370"/>
    </source>
</evidence>
<dbReference type="GO" id="GO:0004252">
    <property type="term" value="F:serine-type endopeptidase activity"/>
    <property type="evidence" value="ECO:0007669"/>
    <property type="project" value="InterPro"/>
</dbReference>
<accession>A0A520MES5</accession>
<feature type="active site" evidence="6">
    <location>
        <position position="172"/>
    </location>
</feature>
<feature type="transmembrane region" description="Helical" evidence="7">
    <location>
        <begin position="61"/>
        <end position="82"/>
    </location>
</feature>
<dbReference type="NCBIfam" id="TIGR02227">
    <property type="entry name" value="sigpep_I_bact"/>
    <property type="match status" value="1"/>
</dbReference>
<comment type="caution">
    <text evidence="9">The sequence shown here is derived from an EMBL/GenBank/DDBJ whole genome shotgun (WGS) entry which is preliminary data.</text>
</comment>
<evidence type="ECO:0000256" key="3">
    <source>
        <dbReference type="ARBA" id="ARBA00013208"/>
    </source>
</evidence>
<protein>
    <recommendedName>
        <fullName evidence="4 7">Signal peptidase I</fullName>
        <ecNumber evidence="3 7">3.4.21.89</ecNumber>
    </recommendedName>
</protein>
<feature type="domain" description="Peptidase S26" evidence="8">
    <location>
        <begin position="93"/>
        <end position="296"/>
    </location>
</feature>
<dbReference type="EC" id="3.4.21.89" evidence="3 7"/>
<dbReference type="Proteomes" id="UP000315782">
    <property type="component" value="Unassembled WGS sequence"/>
</dbReference>
<dbReference type="Gene3D" id="2.10.109.10">
    <property type="entry name" value="Umud Fragment, subunit A"/>
    <property type="match status" value="1"/>
</dbReference>
<name>A0A520MES5_9GAMM</name>
<dbReference type="EMBL" id="SHBI01000031">
    <property type="protein sequence ID" value="RZO19719.1"/>
    <property type="molecule type" value="Genomic_DNA"/>
</dbReference>
<dbReference type="CDD" id="cd06530">
    <property type="entry name" value="S26_SPase_I"/>
    <property type="match status" value="1"/>
</dbReference>
<keyword evidence="7" id="KW-0812">Transmembrane</keyword>
<feature type="active site" evidence="6">
    <location>
        <position position="118"/>
    </location>
</feature>
<keyword evidence="7" id="KW-1133">Transmembrane helix</keyword>
<gene>
    <name evidence="9" type="primary">lepB</name>
    <name evidence="9" type="ORF">EVA96_03575</name>
</gene>
<keyword evidence="5 7" id="KW-0378">Hydrolase</keyword>
<dbReference type="InterPro" id="IPR019533">
    <property type="entry name" value="Peptidase_S26"/>
</dbReference>
<evidence type="ECO:0000256" key="7">
    <source>
        <dbReference type="RuleBase" id="RU362042"/>
    </source>
</evidence>